<dbReference type="EMBL" id="UINC01000906">
    <property type="protein sequence ID" value="SUZ63056.1"/>
    <property type="molecule type" value="Genomic_DNA"/>
</dbReference>
<protein>
    <submittedName>
        <fullName evidence="1">Uncharacterized protein</fullName>
    </submittedName>
</protein>
<accession>A0A381P7X6</accession>
<sequence length="33" mass="3867">MIISSSFDIDVFILISAFELCFLEMQIEAYTNY</sequence>
<name>A0A381P7X6_9ZZZZ</name>
<dbReference type="AlphaFoldDB" id="A0A381P7X6"/>
<gene>
    <name evidence="1" type="ORF">METZ01_LOCUS15910</name>
</gene>
<proteinExistence type="predicted"/>
<evidence type="ECO:0000313" key="1">
    <source>
        <dbReference type="EMBL" id="SUZ63056.1"/>
    </source>
</evidence>
<organism evidence="1">
    <name type="scientific">marine metagenome</name>
    <dbReference type="NCBI Taxonomy" id="408172"/>
    <lineage>
        <taxon>unclassified sequences</taxon>
        <taxon>metagenomes</taxon>
        <taxon>ecological metagenomes</taxon>
    </lineage>
</organism>
<reference evidence="1" key="1">
    <citation type="submission" date="2018-05" db="EMBL/GenBank/DDBJ databases">
        <authorList>
            <person name="Lanie J.A."/>
            <person name="Ng W.-L."/>
            <person name="Kazmierczak K.M."/>
            <person name="Andrzejewski T.M."/>
            <person name="Davidsen T.M."/>
            <person name="Wayne K.J."/>
            <person name="Tettelin H."/>
            <person name="Glass J.I."/>
            <person name="Rusch D."/>
            <person name="Podicherti R."/>
            <person name="Tsui H.-C.T."/>
            <person name="Winkler M.E."/>
        </authorList>
    </citation>
    <scope>NUCLEOTIDE SEQUENCE</scope>
</reference>